<evidence type="ECO:0000313" key="1">
    <source>
        <dbReference type="EMBL" id="KKK43898.1"/>
    </source>
</evidence>
<dbReference type="EMBL" id="LAZR01070217">
    <property type="protein sequence ID" value="KKK43898.1"/>
    <property type="molecule type" value="Genomic_DNA"/>
</dbReference>
<proteinExistence type="predicted"/>
<gene>
    <name evidence="1" type="ORF">LCGC14_3167800</name>
</gene>
<organism evidence="1">
    <name type="scientific">marine sediment metagenome</name>
    <dbReference type="NCBI Taxonomy" id="412755"/>
    <lineage>
        <taxon>unclassified sequences</taxon>
        <taxon>metagenomes</taxon>
        <taxon>ecological metagenomes</taxon>
    </lineage>
</organism>
<protein>
    <submittedName>
        <fullName evidence="1">Uncharacterized protein</fullName>
    </submittedName>
</protein>
<dbReference type="AlphaFoldDB" id="A0A0F8VHK4"/>
<comment type="caution">
    <text evidence="1">The sequence shown here is derived from an EMBL/GenBank/DDBJ whole genome shotgun (WGS) entry which is preliminary data.</text>
</comment>
<sequence length="58" mass="6934">MKRKCPHIYSWKPFIPENRADKEKVWLCSACWTVVRVEMQSEPVVIPATTRLKKQYNL</sequence>
<reference evidence="1" key="1">
    <citation type="journal article" date="2015" name="Nature">
        <title>Complex archaea that bridge the gap between prokaryotes and eukaryotes.</title>
        <authorList>
            <person name="Spang A."/>
            <person name="Saw J.H."/>
            <person name="Jorgensen S.L."/>
            <person name="Zaremba-Niedzwiedzka K."/>
            <person name="Martijn J."/>
            <person name="Lind A.E."/>
            <person name="van Eijk R."/>
            <person name="Schleper C."/>
            <person name="Guy L."/>
            <person name="Ettema T.J."/>
        </authorList>
    </citation>
    <scope>NUCLEOTIDE SEQUENCE</scope>
</reference>
<accession>A0A0F8VHK4</accession>
<name>A0A0F8VHK4_9ZZZZ</name>